<dbReference type="Proteomes" id="UP001302602">
    <property type="component" value="Unassembled WGS sequence"/>
</dbReference>
<feature type="compositionally biased region" description="Low complexity" evidence="1">
    <location>
        <begin position="82"/>
        <end position="119"/>
    </location>
</feature>
<proteinExistence type="predicted"/>
<accession>A0AAN6Z1M9</accession>
<reference evidence="2" key="1">
    <citation type="journal article" date="2023" name="Mol. Phylogenet. Evol.">
        <title>Genome-scale phylogeny and comparative genomics of the fungal order Sordariales.</title>
        <authorList>
            <person name="Hensen N."/>
            <person name="Bonometti L."/>
            <person name="Westerberg I."/>
            <person name="Brannstrom I.O."/>
            <person name="Guillou S."/>
            <person name="Cros-Aarteil S."/>
            <person name="Calhoun S."/>
            <person name="Haridas S."/>
            <person name="Kuo A."/>
            <person name="Mondo S."/>
            <person name="Pangilinan J."/>
            <person name="Riley R."/>
            <person name="LaButti K."/>
            <person name="Andreopoulos B."/>
            <person name="Lipzen A."/>
            <person name="Chen C."/>
            <person name="Yan M."/>
            <person name="Daum C."/>
            <person name="Ng V."/>
            <person name="Clum A."/>
            <person name="Steindorff A."/>
            <person name="Ohm R.A."/>
            <person name="Martin F."/>
            <person name="Silar P."/>
            <person name="Natvig D.O."/>
            <person name="Lalanne C."/>
            <person name="Gautier V."/>
            <person name="Ament-Velasquez S.L."/>
            <person name="Kruys A."/>
            <person name="Hutchinson M.I."/>
            <person name="Powell A.J."/>
            <person name="Barry K."/>
            <person name="Miller A.N."/>
            <person name="Grigoriev I.V."/>
            <person name="Debuchy R."/>
            <person name="Gladieux P."/>
            <person name="Hiltunen Thoren M."/>
            <person name="Johannesson H."/>
        </authorList>
    </citation>
    <scope>NUCLEOTIDE SEQUENCE</scope>
    <source>
        <strain evidence="2">CBS 731.68</strain>
    </source>
</reference>
<feature type="region of interest" description="Disordered" evidence="1">
    <location>
        <begin position="1"/>
        <end position="22"/>
    </location>
</feature>
<dbReference type="GeneID" id="87833222"/>
<organism evidence="2 3">
    <name type="scientific">Parathielavia appendiculata</name>
    <dbReference type="NCBI Taxonomy" id="2587402"/>
    <lineage>
        <taxon>Eukaryota</taxon>
        <taxon>Fungi</taxon>
        <taxon>Dikarya</taxon>
        <taxon>Ascomycota</taxon>
        <taxon>Pezizomycotina</taxon>
        <taxon>Sordariomycetes</taxon>
        <taxon>Sordariomycetidae</taxon>
        <taxon>Sordariales</taxon>
        <taxon>Chaetomiaceae</taxon>
        <taxon>Parathielavia</taxon>
    </lineage>
</organism>
<feature type="compositionally biased region" description="Low complexity" evidence="1">
    <location>
        <begin position="219"/>
        <end position="232"/>
    </location>
</feature>
<evidence type="ECO:0000313" key="2">
    <source>
        <dbReference type="EMBL" id="KAK4122270.1"/>
    </source>
</evidence>
<evidence type="ECO:0000256" key="1">
    <source>
        <dbReference type="SAM" id="MobiDB-lite"/>
    </source>
</evidence>
<sequence length="259" mass="27631">MLGGPAYVIQQAQPPQPVKEEKSWFGKLWRSESVKKPAAGHAVNSANKLQKSARPQAPPVFPPPLHPAVSQGTPTSPHMMYPFQQGQQALNPQQPSGPQFRQQHQHQQPLQHQQQHKPPLAWKTVNNSNGNGNGNGNRMPQFHAPNLNPNQSVLPPPEVRQAIQQQEQRLNPVRPESTGLGLAQAQAQAQSVDSIHRGGQHAASSVPVPVQVQGEAKAAPAAAAVGPGNAGASRWGNANASSGGYDGSGWGDDDEEDFS</sequence>
<evidence type="ECO:0000313" key="3">
    <source>
        <dbReference type="Proteomes" id="UP001302602"/>
    </source>
</evidence>
<dbReference type="EMBL" id="MU853231">
    <property type="protein sequence ID" value="KAK4122270.1"/>
    <property type="molecule type" value="Genomic_DNA"/>
</dbReference>
<comment type="caution">
    <text evidence="2">The sequence shown here is derived from an EMBL/GenBank/DDBJ whole genome shotgun (WGS) entry which is preliminary data.</text>
</comment>
<keyword evidence="3" id="KW-1185">Reference proteome</keyword>
<dbReference type="RefSeq" id="XP_062646041.1">
    <property type="nucleotide sequence ID" value="XM_062796454.1"/>
</dbReference>
<feature type="region of interest" description="Disordered" evidence="1">
    <location>
        <begin position="35"/>
        <end position="206"/>
    </location>
</feature>
<dbReference type="AlphaFoldDB" id="A0AAN6Z1M9"/>
<reference evidence="2" key="2">
    <citation type="submission" date="2023-05" db="EMBL/GenBank/DDBJ databases">
        <authorList>
            <consortium name="Lawrence Berkeley National Laboratory"/>
            <person name="Steindorff A."/>
            <person name="Hensen N."/>
            <person name="Bonometti L."/>
            <person name="Westerberg I."/>
            <person name="Brannstrom I.O."/>
            <person name="Guillou S."/>
            <person name="Cros-Aarteil S."/>
            <person name="Calhoun S."/>
            <person name="Haridas S."/>
            <person name="Kuo A."/>
            <person name="Mondo S."/>
            <person name="Pangilinan J."/>
            <person name="Riley R."/>
            <person name="Labutti K."/>
            <person name="Andreopoulos B."/>
            <person name="Lipzen A."/>
            <person name="Chen C."/>
            <person name="Yanf M."/>
            <person name="Daum C."/>
            <person name="Ng V."/>
            <person name="Clum A."/>
            <person name="Ohm R."/>
            <person name="Martin F."/>
            <person name="Silar P."/>
            <person name="Natvig D."/>
            <person name="Lalanne C."/>
            <person name="Gautier V."/>
            <person name="Ament-Velasquez S.L."/>
            <person name="Kruys A."/>
            <person name="Hutchinson M.I."/>
            <person name="Powell A.J."/>
            <person name="Barry K."/>
            <person name="Miller A.N."/>
            <person name="Grigoriev I.V."/>
            <person name="Debuchy R."/>
            <person name="Gladieux P."/>
            <person name="Thoren M.H."/>
            <person name="Johannesson H."/>
        </authorList>
    </citation>
    <scope>NUCLEOTIDE SEQUENCE</scope>
    <source>
        <strain evidence="2">CBS 731.68</strain>
    </source>
</reference>
<feature type="compositionally biased region" description="Pro residues" evidence="1">
    <location>
        <begin position="56"/>
        <end position="66"/>
    </location>
</feature>
<name>A0AAN6Z1M9_9PEZI</name>
<feature type="region of interest" description="Disordered" evidence="1">
    <location>
        <begin position="219"/>
        <end position="259"/>
    </location>
</feature>
<protein>
    <submittedName>
        <fullName evidence="2">Uncharacterized protein</fullName>
    </submittedName>
</protein>
<gene>
    <name evidence="2" type="ORF">N657DRAFT_682070</name>
</gene>